<protein>
    <submittedName>
        <fullName evidence="2">SMI1 / KNR4 family (SUKH-1)</fullName>
    </submittedName>
</protein>
<dbReference type="STRING" id="655355.SAMN05216283_11355"/>
<dbReference type="SUPFAM" id="SSF160631">
    <property type="entry name" value="SMI1/KNR4-like"/>
    <property type="match status" value="1"/>
</dbReference>
<dbReference type="Pfam" id="PF09346">
    <property type="entry name" value="SMI1_KNR4"/>
    <property type="match status" value="1"/>
</dbReference>
<sequence>MNIEVWNTWISKIEWILKIAKKRNWDYTELTIKKPVSEKAFEILEKELNIEYPSDFKEVLTKYSSAVLMDWQIEGEEPEGEFQEIFCGAGRGYLWDFDSLRDDYKNIQGWINECFSNPEDEYDKVWYNKIPFLDVPNGDVIAFGEKTDKGNQVVYLSHEGDDFHGQILGESFIDFIDKWTRLGCVGTEDWQFEPFYNYETKTLLSDKSILDKWVKWLEK</sequence>
<dbReference type="SMART" id="SM00860">
    <property type="entry name" value="SMI1_KNR4"/>
    <property type="match status" value="1"/>
</dbReference>
<dbReference type="EMBL" id="FONW01000013">
    <property type="protein sequence ID" value="SFF69791.1"/>
    <property type="molecule type" value="Genomic_DNA"/>
</dbReference>
<dbReference type="Proteomes" id="UP000198964">
    <property type="component" value="Unassembled WGS sequence"/>
</dbReference>
<accession>A0A1I2KXM5</accession>
<evidence type="ECO:0000313" key="2">
    <source>
        <dbReference type="EMBL" id="SFF69791.1"/>
    </source>
</evidence>
<dbReference type="RefSeq" id="WP_093921311.1">
    <property type="nucleotide sequence ID" value="NZ_FONW01000013.1"/>
</dbReference>
<dbReference type="InterPro" id="IPR037883">
    <property type="entry name" value="Knr4/Smi1-like_sf"/>
</dbReference>
<dbReference type="Gene3D" id="3.40.1580.10">
    <property type="entry name" value="SMI1/KNR4-like"/>
    <property type="match status" value="1"/>
</dbReference>
<reference evidence="2 3" key="1">
    <citation type="submission" date="2016-10" db="EMBL/GenBank/DDBJ databases">
        <authorList>
            <person name="de Groot N.N."/>
        </authorList>
    </citation>
    <scope>NUCLEOTIDE SEQUENCE [LARGE SCALE GENOMIC DNA]</scope>
    <source>
        <strain evidence="2 3">CGMCC 1.9156</strain>
    </source>
</reference>
<keyword evidence="3" id="KW-1185">Reference proteome</keyword>
<feature type="domain" description="Knr4/Smi1-like" evidence="1">
    <location>
        <begin position="35"/>
        <end position="178"/>
    </location>
</feature>
<evidence type="ECO:0000313" key="3">
    <source>
        <dbReference type="Proteomes" id="UP000198964"/>
    </source>
</evidence>
<dbReference type="AlphaFoldDB" id="A0A1I2KXM5"/>
<dbReference type="InterPro" id="IPR018958">
    <property type="entry name" value="Knr4/Smi1-like_dom"/>
</dbReference>
<name>A0A1I2KXM5_9BACT</name>
<gene>
    <name evidence="2" type="ORF">SAMN05216283_11355</name>
</gene>
<organism evidence="2 3">
    <name type="scientific">Sunxiuqinia elliptica</name>
    <dbReference type="NCBI Taxonomy" id="655355"/>
    <lineage>
        <taxon>Bacteria</taxon>
        <taxon>Pseudomonadati</taxon>
        <taxon>Bacteroidota</taxon>
        <taxon>Bacteroidia</taxon>
        <taxon>Marinilabiliales</taxon>
        <taxon>Prolixibacteraceae</taxon>
        <taxon>Sunxiuqinia</taxon>
    </lineage>
</organism>
<proteinExistence type="predicted"/>
<evidence type="ECO:0000259" key="1">
    <source>
        <dbReference type="SMART" id="SM00860"/>
    </source>
</evidence>